<dbReference type="EC" id="2.4.1.182" evidence="2 10"/>
<dbReference type="PANTHER" id="PTHR30372:SF4">
    <property type="entry name" value="LIPID-A-DISACCHARIDE SYNTHASE, MITOCHONDRIAL-RELATED"/>
    <property type="match status" value="1"/>
</dbReference>
<evidence type="ECO:0000256" key="6">
    <source>
        <dbReference type="ARBA" id="ARBA00022676"/>
    </source>
</evidence>
<comment type="catalytic activity">
    <reaction evidence="9 10">
        <text>a lipid X + a UDP-2-N,3-O-bis[(3R)-3-hydroxyacyl]-alpha-D-glucosamine = a lipid A disaccharide + UDP + H(+)</text>
        <dbReference type="Rhea" id="RHEA:67828"/>
        <dbReference type="ChEBI" id="CHEBI:15378"/>
        <dbReference type="ChEBI" id="CHEBI:58223"/>
        <dbReference type="ChEBI" id="CHEBI:137748"/>
        <dbReference type="ChEBI" id="CHEBI:176338"/>
        <dbReference type="ChEBI" id="CHEBI:176343"/>
        <dbReference type="EC" id="2.4.1.182"/>
    </reaction>
</comment>
<evidence type="ECO:0000256" key="2">
    <source>
        <dbReference type="ARBA" id="ARBA00012687"/>
    </source>
</evidence>
<dbReference type="Pfam" id="PF02684">
    <property type="entry name" value="LpxB"/>
    <property type="match status" value="1"/>
</dbReference>
<evidence type="ECO:0000256" key="9">
    <source>
        <dbReference type="ARBA" id="ARBA00048975"/>
    </source>
</evidence>
<accession>A0A6H1WUA3</accession>
<dbReference type="HAMAP" id="MF_00392">
    <property type="entry name" value="LpxB"/>
    <property type="match status" value="1"/>
</dbReference>
<evidence type="ECO:0000256" key="7">
    <source>
        <dbReference type="ARBA" id="ARBA00022679"/>
    </source>
</evidence>
<keyword evidence="5 10" id="KW-0441">Lipid A biosynthesis</keyword>
<keyword evidence="6 10" id="KW-0328">Glycosyltransferase</keyword>
<dbReference type="AlphaFoldDB" id="A0A6H1WUA3"/>
<keyword evidence="8 10" id="KW-0443">Lipid metabolism</keyword>
<dbReference type="NCBIfam" id="TIGR00215">
    <property type="entry name" value="lpxB"/>
    <property type="match status" value="1"/>
</dbReference>
<protein>
    <recommendedName>
        <fullName evidence="3 10">Lipid-A-disaccharide synthase</fullName>
        <ecNumber evidence="2 10">2.4.1.182</ecNumber>
    </recommendedName>
</protein>
<dbReference type="GO" id="GO:0008915">
    <property type="term" value="F:lipid-A-disaccharide synthase activity"/>
    <property type="evidence" value="ECO:0007669"/>
    <property type="project" value="UniProtKB-UniRule"/>
</dbReference>
<evidence type="ECO:0000256" key="5">
    <source>
        <dbReference type="ARBA" id="ARBA00022556"/>
    </source>
</evidence>
<dbReference type="GO" id="GO:0016020">
    <property type="term" value="C:membrane"/>
    <property type="evidence" value="ECO:0007669"/>
    <property type="project" value="GOC"/>
</dbReference>
<organism evidence="11 12">
    <name type="scientific">Thermosulfurimonas marina</name>
    <dbReference type="NCBI Taxonomy" id="2047767"/>
    <lineage>
        <taxon>Bacteria</taxon>
        <taxon>Pseudomonadati</taxon>
        <taxon>Thermodesulfobacteriota</taxon>
        <taxon>Thermodesulfobacteria</taxon>
        <taxon>Thermodesulfobacteriales</taxon>
        <taxon>Thermodesulfobacteriaceae</taxon>
        <taxon>Thermosulfurimonas</taxon>
    </lineage>
</organism>
<evidence type="ECO:0000256" key="1">
    <source>
        <dbReference type="ARBA" id="ARBA00002056"/>
    </source>
</evidence>
<proteinExistence type="inferred from homology"/>
<sequence length="394" mass="44516">MRRGNGEVKVLIVAGEESGDLYGAELIRRVREIYPGVIFYGIGGRRMRAAGLECLFPAEPLSVVGLPSLSQLRLLREAWQSIREFLVDQPLRATVLIDFPGFNLRLARLCRRVGVPVFYYVAPQVWAWHRRRIKTLRRCVDLLAVVLPFEKEFFEKEGVRTVFVGHPLLDLLRPTLSRRLFCEIVGLSPHHPLLGIFPGSRPSEVQRLLPTFLETYRLLRRDHPHLQAVAVKAGGLPEDSLWEEARKEIRVLSGYQHEVLRHAEAALMASGTITLEGALLGTPMVAAYRLSGWAFFLARLLVRVPYITLPNLILGERVVPEVLQDEVTPERLAEEIRPFLFETRAREEVRHKLGRVRELLGGPGATRRVAELLVDFLRATSPPESPPPSASATH</sequence>
<evidence type="ECO:0000256" key="4">
    <source>
        <dbReference type="ARBA" id="ARBA00022516"/>
    </source>
</evidence>
<dbReference type="Proteomes" id="UP000501253">
    <property type="component" value="Chromosome"/>
</dbReference>
<evidence type="ECO:0000313" key="12">
    <source>
        <dbReference type="Proteomes" id="UP000501253"/>
    </source>
</evidence>
<reference evidence="11 12" key="1">
    <citation type="submission" date="2019-08" db="EMBL/GenBank/DDBJ databases">
        <title>Complete genome sequence of Thermosulfurimonas marina SU872T, an anaerobic thermophilic chemolithoautotrophic bacterium isolated from a shallow marine hydrothermal vent.</title>
        <authorList>
            <person name="Allioux M."/>
            <person name="Jebbar M."/>
            <person name="Slobodkina G."/>
            <person name="Slobodkin A."/>
            <person name="Moalic Y."/>
            <person name="Frolova A."/>
            <person name="Shao Z."/>
            <person name="Alain K."/>
        </authorList>
    </citation>
    <scope>NUCLEOTIDE SEQUENCE [LARGE SCALE GENOMIC DNA]</scope>
    <source>
        <strain evidence="11 12">SU872</strain>
    </source>
</reference>
<keyword evidence="4 10" id="KW-0444">Lipid biosynthesis</keyword>
<keyword evidence="12" id="KW-1185">Reference proteome</keyword>
<evidence type="ECO:0000256" key="8">
    <source>
        <dbReference type="ARBA" id="ARBA00023098"/>
    </source>
</evidence>
<evidence type="ECO:0000256" key="3">
    <source>
        <dbReference type="ARBA" id="ARBA00020902"/>
    </source>
</evidence>
<dbReference type="KEGG" id="tmai:FVE67_07715"/>
<dbReference type="SUPFAM" id="SSF53756">
    <property type="entry name" value="UDP-Glycosyltransferase/glycogen phosphorylase"/>
    <property type="match status" value="1"/>
</dbReference>
<dbReference type="GO" id="GO:0009245">
    <property type="term" value="P:lipid A biosynthetic process"/>
    <property type="evidence" value="ECO:0007669"/>
    <property type="project" value="UniProtKB-UniRule"/>
</dbReference>
<comment type="function">
    <text evidence="1 10">Condensation of UDP-2,3-diacylglucosamine and 2,3-diacylglucosamine-1-phosphate to form lipid A disaccharide, a precursor of lipid A, a phosphorylated glycolipid that anchors the lipopolysaccharide to the outer membrane of the cell.</text>
</comment>
<gene>
    <name evidence="10 11" type="primary">lpxB</name>
    <name evidence="11" type="ORF">FVE67_07715</name>
</gene>
<dbReference type="EMBL" id="CP042909">
    <property type="protein sequence ID" value="QJA06686.1"/>
    <property type="molecule type" value="Genomic_DNA"/>
</dbReference>
<dbReference type="UniPathway" id="UPA00973"/>
<comment type="similarity">
    <text evidence="10">Belongs to the LpxB family.</text>
</comment>
<dbReference type="GO" id="GO:0005543">
    <property type="term" value="F:phospholipid binding"/>
    <property type="evidence" value="ECO:0007669"/>
    <property type="project" value="TreeGrafter"/>
</dbReference>
<dbReference type="InterPro" id="IPR003835">
    <property type="entry name" value="Glyco_trans_19"/>
</dbReference>
<comment type="pathway">
    <text evidence="10">Bacterial outer membrane biogenesis; LPS lipid A biosynthesis.</text>
</comment>
<evidence type="ECO:0000313" key="11">
    <source>
        <dbReference type="EMBL" id="QJA06686.1"/>
    </source>
</evidence>
<evidence type="ECO:0000256" key="10">
    <source>
        <dbReference type="HAMAP-Rule" id="MF_00392"/>
    </source>
</evidence>
<keyword evidence="7 10" id="KW-0808">Transferase</keyword>
<name>A0A6H1WUA3_9BACT</name>
<dbReference type="PANTHER" id="PTHR30372">
    <property type="entry name" value="LIPID-A-DISACCHARIDE SYNTHASE"/>
    <property type="match status" value="1"/>
</dbReference>